<feature type="domain" description="p-hydroxybenzoic acid efflux pump subunit AaeA-like beta-barrel" evidence="6">
    <location>
        <begin position="248"/>
        <end position="332"/>
    </location>
</feature>
<organism evidence="7 8">
    <name type="scientific">Sinimarinibacterium thermocellulolyticum</name>
    <dbReference type="NCBI Taxonomy" id="3170016"/>
    <lineage>
        <taxon>Bacteria</taxon>
        <taxon>Pseudomonadati</taxon>
        <taxon>Pseudomonadota</taxon>
        <taxon>Gammaproteobacteria</taxon>
        <taxon>Nevskiales</taxon>
        <taxon>Nevskiaceae</taxon>
        <taxon>Sinimarinibacterium</taxon>
    </lineage>
</organism>
<feature type="region of interest" description="Disordered" evidence="3">
    <location>
        <begin position="346"/>
        <end position="368"/>
    </location>
</feature>
<evidence type="ECO:0000256" key="1">
    <source>
        <dbReference type="ARBA" id="ARBA00004196"/>
    </source>
</evidence>
<dbReference type="SUPFAM" id="SSF111369">
    <property type="entry name" value="HlyD-like secretion proteins"/>
    <property type="match status" value="2"/>
</dbReference>
<feature type="domain" description="Multidrug export protein EmrA/FarA alpha-helical hairpin" evidence="5">
    <location>
        <begin position="92"/>
        <end position="212"/>
    </location>
</feature>
<gene>
    <name evidence="7" type="ORF">ABSH63_04590</name>
</gene>
<feature type="coiled-coil region" evidence="2">
    <location>
        <begin position="104"/>
        <end position="138"/>
    </location>
</feature>
<evidence type="ECO:0000256" key="3">
    <source>
        <dbReference type="SAM" id="MobiDB-lite"/>
    </source>
</evidence>
<dbReference type="InterPro" id="IPR058633">
    <property type="entry name" value="EmrA/FarA_HH"/>
</dbReference>
<name>A0ABV2A7V1_9GAMM</name>
<reference evidence="7 8" key="1">
    <citation type="submission" date="2024-06" db="EMBL/GenBank/DDBJ databases">
        <authorList>
            <person name="Li Z."/>
            <person name="Jiang Y."/>
        </authorList>
    </citation>
    <scope>NUCLEOTIDE SEQUENCE [LARGE SCALE GENOMIC DNA]</scope>
    <source>
        <strain evidence="7 8">HSW-8</strain>
    </source>
</reference>
<evidence type="ECO:0000313" key="7">
    <source>
        <dbReference type="EMBL" id="MES0873291.1"/>
    </source>
</evidence>
<feature type="transmembrane region" description="Helical" evidence="4">
    <location>
        <begin position="20"/>
        <end position="40"/>
    </location>
</feature>
<dbReference type="Gene3D" id="2.40.50.100">
    <property type="match status" value="1"/>
</dbReference>
<dbReference type="Pfam" id="PF25885">
    <property type="entry name" value="HH_EMRA"/>
    <property type="match status" value="1"/>
</dbReference>
<dbReference type="InterPro" id="IPR058634">
    <property type="entry name" value="AaeA-lik-b-barrel"/>
</dbReference>
<evidence type="ECO:0000256" key="4">
    <source>
        <dbReference type="SAM" id="Phobius"/>
    </source>
</evidence>
<keyword evidence="4" id="KW-0472">Membrane</keyword>
<dbReference type="Gene3D" id="2.40.30.170">
    <property type="match status" value="1"/>
</dbReference>
<accession>A0ABV2A7V1</accession>
<dbReference type="PANTHER" id="PTHR30386">
    <property type="entry name" value="MEMBRANE FUSION SUBUNIT OF EMRAB-TOLC MULTIDRUG EFFLUX PUMP"/>
    <property type="match status" value="1"/>
</dbReference>
<keyword evidence="8" id="KW-1185">Reference proteome</keyword>
<dbReference type="Pfam" id="PF25963">
    <property type="entry name" value="Beta-barrel_AAEA"/>
    <property type="match status" value="1"/>
</dbReference>
<evidence type="ECO:0000259" key="6">
    <source>
        <dbReference type="Pfam" id="PF25963"/>
    </source>
</evidence>
<dbReference type="EMBL" id="JBEPIJ010000004">
    <property type="protein sequence ID" value="MES0873291.1"/>
    <property type="molecule type" value="Genomic_DNA"/>
</dbReference>
<comment type="subcellular location">
    <subcellularLocation>
        <location evidence="1">Cell envelope</location>
    </subcellularLocation>
</comment>
<evidence type="ECO:0000256" key="2">
    <source>
        <dbReference type="SAM" id="Coils"/>
    </source>
</evidence>
<evidence type="ECO:0000259" key="5">
    <source>
        <dbReference type="Pfam" id="PF25885"/>
    </source>
</evidence>
<keyword evidence="4" id="KW-1133">Transmembrane helix</keyword>
<dbReference type="InterPro" id="IPR050739">
    <property type="entry name" value="MFP"/>
</dbReference>
<keyword evidence="4" id="KW-0812">Transmembrane</keyword>
<proteinExistence type="predicted"/>
<comment type="caution">
    <text evidence="7">The sequence shown here is derived from an EMBL/GenBank/DDBJ whole genome shotgun (WGS) entry which is preliminary data.</text>
</comment>
<keyword evidence="2" id="KW-0175">Coiled coil</keyword>
<dbReference type="PANTHER" id="PTHR30386:SF19">
    <property type="entry name" value="MULTIDRUG EXPORT PROTEIN EMRA-RELATED"/>
    <property type="match status" value="1"/>
</dbReference>
<sequence length="404" mass="42912">MSDTENATASTSRRAQWRAIGAVVLLCALAGAAALAWWGLVLSKRVTTDNAQIANSQIPVMAQVPGTVATVHVADTQRVNKGDVLLELNTVDAQAALDQSRAALVRAISEVVNLRARAAQAQAAVASHEVALENAERDYRARMPLKGSGALAPELLRHASAQVTLARAELLAAKEQAKAAAVLAGASDIALHPLVRTARADHLKAWLALGRTRIHAPLSGTVAQRVVDAGEQVAPGVQLMRIIPASGFWVDANLKETQLRHVRVGQPVTVTLDLYGRSRELPGRVAGISAGTGATFSLLPPQNAAGNWVKVVQRVPVRIELDESAQSDERYPLFVGLSAHVRIDTRDRSGPKLRPVSASGPERTSLDQETVLADRHDQLSASRAAAEFRQTLLEVVGSHAPDAP</sequence>
<evidence type="ECO:0000313" key="8">
    <source>
        <dbReference type="Proteomes" id="UP001465331"/>
    </source>
</evidence>
<protein>
    <submittedName>
        <fullName evidence="7">HlyD family efflux transporter periplasmic adaptor subunit</fullName>
    </submittedName>
</protein>
<dbReference type="Proteomes" id="UP001465331">
    <property type="component" value="Unassembled WGS sequence"/>
</dbReference>
<dbReference type="RefSeq" id="WP_352887845.1">
    <property type="nucleotide sequence ID" value="NZ_JBEPIJ010000004.1"/>
</dbReference>